<evidence type="ECO:0000256" key="2">
    <source>
        <dbReference type="ARBA" id="ARBA00022827"/>
    </source>
</evidence>
<keyword evidence="1" id="KW-0285">Flavoprotein</keyword>
<dbReference type="Gene3D" id="3.30.465.10">
    <property type="match status" value="1"/>
</dbReference>
<dbReference type="Proteomes" id="UP000564885">
    <property type="component" value="Unassembled WGS sequence"/>
</dbReference>
<evidence type="ECO:0000313" key="6">
    <source>
        <dbReference type="Proteomes" id="UP000564885"/>
    </source>
</evidence>
<dbReference type="PANTHER" id="PTHR42659">
    <property type="entry name" value="XANTHINE DEHYDROGENASE SUBUNIT C-RELATED"/>
    <property type="match status" value="1"/>
</dbReference>
<protein>
    <submittedName>
        <fullName evidence="5">Xanthine dehydrogenase family protein subunit M</fullName>
    </submittedName>
</protein>
<dbReference type="Pfam" id="PF00941">
    <property type="entry name" value="FAD_binding_5"/>
    <property type="match status" value="1"/>
</dbReference>
<feature type="domain" description="FAD-binding PCMH-type" evidence="4">
    <location>
        <begin position="1"/>
        <end position="167"/>
    </location>
</feature>
<dbReference type="InterPro" id="IPR002346">
    <property type="entry name" value="Mopterin_DH_FAD-bd"/>
</dbReference>
<keyword evidence="2" id="KW-0274">FAD</keyword>
<dbReference type="PROSITE" id="PS51387">
    <property type="entry name" value="FAD_PCMH"/>
    <property type="match status" value="1"/>
</dbReference>
<dbReference type="InterPro" id="IPR016166">
    <property type="entry name" value="FAD-bd_PCMH"/>
</dbReference>
<evidence type="ECO:0000256" key="1">
    <source>
        <dbReference type="ARBA" id="ARBA00022630"/>
    </source>
</evidence>
<dbReference type="InterPro" id="IPR051312">
    <property type="entry name" value="Diverse_Substr_Oxidored"/>
</dbReference>
<dbReference type="Pfam" id="PF03450">
    <property type="entry name" value="CO_deh_flav_C"/>
    <property type="match status" value="1"/>
</dbReference>
<dbReference type="SUPFAM" id="SSF56176">
    <property type="entry name" value="FAD-binding/transporter-associated domain-like"/>
    <property type="match status" value="1"/>
</dbReference>
<keyword evidence="6" id="KW-1185">Reference proteome</keyword>
<dbReference type="GO" id="GO:0071949">
    <property type="term" value="F:FAD binding"/>
    <property type="evidence" value="ECO:0007669"/>
    <property type="project" value="InterPro"/>
</dbReference>
<dbReference type="Gene3D" id="3.30.390.50">
    <property type="entry name" value="CO dehydrogenase flavoprotein, C-terminal domain"/>
    <property type="match status" value="1"/>
</dbReference>
<evidence type="ECO:0000259" key="4">
    <source>
        <dbReference type="PROSITE" id="PS51387"/>
    </source>
</evidence>
<comment type="caution">
    <text evidence="5">The sequence shown here is derived from an EMBL/GenBank/DDBJ whole genome shotgun (WGS) entry which is preliminary data.</text>
</comment>
<keyword evidence="3" id="KW-0560">Oxidoreductase</keyword>
<dbReference type="SUPFAM" id="SSF55447">
    <property type="entry name" value="CO dehydrogenase flavoprotein C-terminal domain-like"/>
    <property type="match status" value="1"/>
</dbReference>
<dbReference type="Gene3D" id="3.30.43.10">
    <property type="entry name" value="Uridine Diphospho-n-acetylenolpyruvylglucosamine Reductase, domain 2"/>
    <property type="match status" value="1"/>
</dbReference>
<dbReference type="InterPro" id="IPR005107">
    <property type="entry name" value="CO_DH_flav_C"/>
</dbReference>
<gene>
    <name evidence="5" type="ORF">HJG44_07235</name>
</gene>
<accession>A0A849I707</accession>
<dbReference type="InterPro" id="IPR016167">
    <property type="entry name" value="FAD-bd_PCMH_sub1"/>
</dbReference>
<sequence length="282" mass="29851">MYLRPNTLKEACDLLAERPAQILSGGTDIYPALVDRPSPEAVLDISGIDGLRGVEQGGREIRIGARTTWSELARADLPPAFDALRAAAREVGSVQIQNVATIAGNLCHASPAADGVPPLLILDAQIELASRTGLRRLPLSDFVLGNRRTARRPDEILSAVIVPRASAGGCSAFVKLGSRRYLVISIAMVAVRLAADGGSRIREAAVAVGSCSAAAQRLGALERDLVGRSWHEDLASLVTGRHLAPLSPIDDVRGSAAYRLEAARELIGRALDLCRPERAHAA</sequence>
<dbReference type="InterPro" id="IPR036318">
    <property type="entry name" value="FAD-bd_PCMH-like_sf"/>
</dbReference>
<dbReference type="AlphaFoldDB" id="A0A849I707"/>
<evidence type="ECO:0000256" key="3">
    <source>
        <dbReference type="ARBA" id="ARBA00023002"/>
    </source>
</evidence>
<dbReference type="PANTHER" id="PTHR42659:SF2">
    <property type="entry name" value="XANTHINE DEHYDROGENASE SUBUNIT C-RELATED"/>
    <property type="match status" value="1"/>
</dbReference>
<dbReference type="SMART" id="SM01092">
    <property type="entry name" value="CO_deh_flav_C"/>
    <property type="match status" value="1"/>
</dbReference>
<dbReference type="EMBL" id="JABEPP010000002">
    <property type="protein sequence ID" value="NNM72189.1"/>
    <property type="molecule type" value="Genomic_DNA"/>
</dbReference>
<dbReference type="InterPro" id="IPR036683">
    <property type="entry name" value="CO_DH_flav_C_dom_sf"/>
</dbReference>
<dbReference type="InterPro" id="IPR016169">
    <property type="entry name" value="FAD-bd_PCMH_sub2"/>
</dbReference>
<organism evidence="5 6">
    <name type="scientific">Enterovirga aerilata</name>
    <dbReference type="NCBI Taxonomy" id="2730920"/>
    <lineage>
        <taxon>Bacteria</taxon>
        <taxon>Pseudomonadati</taxon>
        <taxon>Pseudomonadota</taxon>
        <taxon>Alphaproteobacteria</taxon>
        <taxon>Hyphomicrobiales</taxon>
        <taxon>Methylobacteriaceae</taxon>
        <taxon>Enterovirga</taxon>
    </lineage>
</organism>
<reference evidence="5 6" key="1">
    <citation type="submission" date="2020-04" db="EMBL/GenBank/DDBJ databases">
        <title>Enterovirga sp. isolate from soil.</title>
        <authorList>
            <person name="Chea S."/>
            <person name="Kim D.-U."/>
        </authorList>
    </citation>
    <scope>NUCLEOTIDE SEQUENCE [LARGE SCALE GENOMIC DNA]</scope>
    <source>
        <strain evidence="5 6">DB1703</strain>
    </source>
</reference>
<name>A0A849I707_9HYPH</name>
<dbReference type="GO" id="GO:0016491">
    <property type="term" value="F:oxidoreductase activity"/>
    <property type="evidence" value="ECO:0007669"/>
    <property type="project" value="UniProtKB-KW"/>
</dbReference>
<evidence type="ECO:0000313" key="5">
    <source>
        <dbReference type="EMBL" id="NNM72189.1"/>
    </source>
</evidence>
<proteinExistence type="predicted"/>